<evidence type="ECO:0000313" key="9">
    <source>
        <dbReference type="Proteomes" id="UP000759131"/>
    </source>
</evidence>
<dbReference type="GO" id="GO:0016788">
    <property type="term" value="F:hydrolase activity, acting on ester bonds"/>
    <property type="evidence" value="ECO:0007669"/>
    <property type="project" value="TreeGrafter"/>
</dbReference>
<evidence type="ECO:0000256" key="6">
    <source>
        <dbReference type="ARBA" id="ARBA00023242"/>
    </source>
</evidence>
<dbReference type="OrthoDB" id="5119241at2759"/>
<keyword evidence="5" id="KW-0862">Zinc</keyword>
<evidence type="ECO:0000313" key="8">
    <source>
        <dbReference type="EMBL" id="CAD7634848.1"/>
    </source>
</evidence>
<evidence type="ECO:0000256" key="3">
    <source>
        <dbReference type="ARBA" id="ARBA00022723"/>
    </source>
</evidence>
<name>A0A7R9Q8D8_9ACAR</name>
<sequence>MFCGHKLGLNYKRLDLNVPTLEEVSRVLREGLTPFFETVDVSVVDCPDLRQAPFHLAQRGLSGDEKVADIGGVPYLVPSVQRDKYYSLKDMASVLGMDESAFLIGAGAGPHREVGINCELMPNISFEDKQTKITNRTHIAKVDERGGCQLSIAKTTDFALLANLYASEGKPGKVLKVYVKKRIGSENFVTTLRQILNKHYGNRAVSLGGVFLLRGGSAKLHIMPDFSTTPLNSDQDVNNWLNFYSMDSPLICLSVFHSYDPDLDLRIEHTHCFSDHNQGGHYHYDNTPDTIEYEGYFNLAKQIYRIDAPIATHNIGRD</sequence>
<keyword evidence="4" id="KW-0378">Hydrolase</keyword>
<keyword evidence="6" id="KW-0539">Nucleus</keyword>
<organism evidence="8">
    <name type="scientific">Medioppia subpectinata</name>
    <dbReference type="NCBI Taxonomy" id="1979941"/>
    <lineage>
        <taxon>Eukaryota</taxon>
        <taxon>Metazoa</taxon>
        <taxon>Ecdysozoa</taxon>
        <taxon>Arthropoda</taxon>
        <taxon>Chelicerata</taxon>
        <taxon>Arachnida</taxon>
        <taxon>Acari</taxon>
        <taxon>Acariformes</taxon>
        <taxon>Sarcoptiformes</taxon>
        <taxon>Oribatida</taxon>
        <taxon>Brachypylina</taxon>
        <taxon>Oppioidea</taxon>
        <taxon>Oppiidae</taxon>
        <taxon>Medioppia</taxon>
    </lineage>
</organism>
<dbReference type="Pfam" id="PF08925">
    <property type="entry name" value="DUF1907"/>
    <property type="match status" value="1"/>
</dbReference>
<gene>
    <name evidence="8" type="ORF">OSB1V03_LOCUS15242</name>
</gene>
<accession>A0A7R9Q8D8</accession>
<dbReference type="EMBL" id="CAJPIZ010015451">
    <property type="protein sequence ID" value="CAG2115278.1"/>
    <property type="molecule type" value="Genomic_DNA"/>
</dbReference>
<dbReference type="PANTHER" id="PTHR13204">
    <property type="entry name" value="PTD012 PROTEIN"/>
    <property type="match status" value="1"/>
</dbReference>
<feature type="domain" description="DUF1907" evidence="7">
    <location>
        <begin position="27"/>
        <end position="306"/>
    </location>
</feature>
<protein>
    <recommendedName>
        <fullName evidence="7">DUF1907 domain-containing protein</fullName>
    </recommendedName>
</protein>
<dbReference type="GO" id="GO:0008270">
    <property type="term" value="F:zinc ion binding"/>
    <property type="evidence" value="ECO:0007669"/>
    <property type="project" value="TreeGrafter"/>
</dbReference>
<dbReference type="Proteomes" id="UP000759131">
    <property type="component" value="Unassembled WGS sequence"/>
</dbReference>
<proteinExistence type="predicted"/>
<dbReference type="SUPFAM" id="SSF117856">
    <property type="entry name" value="AF0104/ALDC/Ptd012-like"/>
    <property type="match status" value="1"/>
</dbReference>
<evidence type="ECO:0000256" key="5">
    <source>
        <dbReference type="ARBA" id="ARBA00022833"/>
    </source>
</evidence>
<dbReference type="SMART" id="SM01168">
    <property type="entry name" value="DUF1907"/>
    <property type="match status" value="1"/>
</dbReference>
<keyword evidence="9" id="KW-1185">Reference proteome</keyword>
<comment type="subunit">
    <text evidence="2">Monomer.</text>
</comment>
<evidence type="ECO:0000256" key="2">
    <source>
        <dbReference type="ARBA" id="ARBA00011245"/>
    </source>
</evidence>
<comment type="subcellular location">
    <subcellularLocation>
        <location evidence="1">Nucleus</location>
    </subcellularLocation>
</comment>
<reference evidence="8" key="1">
    <citation type="submission" date="2020-11" db="EMBL/GenBank/DDBJ databases">
        <authorList>
            <person name="Tran Van P."/>
        </authorList>
    </citation>
    <scope>NUCLEOTIDE SEQUENCE</scope>
</reference>
<dbReference type="PANTHER" id="PTHR13204:SF1">
    <property type="entry name" value="ESTER HYDROLASE C11ORF54"/>
    <property type="match status" value="1"/>
</dbReference>
<dbReference type="CDD" id="cd17298">
    <property type="entry name" value="DUF1907"/>
    <property type="match status" value="1"/>
</dbReference>
<evidence type="ECO:0000259" key="7">
    <source>
        <dbReference type="SMART" id="SM01168"/>
    </source>
</evidence>
<keyword evidence="3" id="KW-0479">Metal-binding</keyword>
<dbReference type="AlphaFoldDB" id="A0A7R9Q8D8"/>
<dbReference type="GO" id="GO:0005634">
    <property type="term" value="C:nucleus"/>
    <property type="evidence" value="ECO:0007669"/>
    <property type="project" value="UniProtKB-SubCell"/>
</dbReference>
<dbReference type="EMBL" id="OC870026">
    <property type="protein sequence ID" value="CAD7634848.1"/>
    <property type="molecule type" value="Genomic_DNA"/>
</dbReference>
<evidence type="ECO:0000256" key="4">
    <source>
        <dbReference type="ARBA" id="ARBA00022801"/>
    </source>
</evidence>
<dbReference type="InterPro" id="IPR015021">
    <property type="entry name" value="C11orf54_DUF1907"/>
</dbReference>
<evidence type="ECO:0000256" key="1">
    <source>
        <dbReference type="ARBA" id="ARBA00004123"/>
    </source>
</evidence>